<accession>A0A8S4SHW4</accession>
<dbReference type="FunFam" id="3.30.70.330:FF:000738">
    <property type="entry name" value="RNA-binding motif protein 19"/>
    <property type="match status" value="1"/>
</dbReference>
<dbReference type="SUPFAM" id="SSF54928">
    <property type="entry name" value="RNA-binding domain, RBD"/>
    <property type="match status" value="3"/>
</dbReference>
<dbReference type="InterPro" id="IPR012677">
    <property type="entry name" value="Nucleotide-bd_a/b_plait_sf"/>
</dbReference>
<dbReference type="Pfam" id="PF00076">
    <property type="entry name" value="RRM_1"/>
    <property type="match status" value="3"/>
</dbReference>
<keyword evidence="2" id="KW-0677">Repeat</keyword>
<feature type="compositionally biased region" description="Acidic residues" evidence="6">
    <location>
        <begin position="169"/>
        <end position="182"/>
    </location>
</feature>
<dbReference type="Proteomes" id="UP000838756">
    <property type="component" value="Unassembled WGS sequence"/>
</dbReference>
<feature type="region of interest" description="Disordered" evidence="6">
    <location>
        <begin position="162"/>
        <end position="199"/>
    </location>
</feature>
<dbReference type="PROSITE" id="PS50102">
    <property type="entry name" value="RRM"/>
    <property type="match status" value="2"/>
</dbReference>
<dbReference type="EMBL" id="CAKXAJ010026219">
    <property type="protein sequence ID" value="CAH2262856.1"/>
    <property type="molecule type" value="Genomic_DNA"/>
</dbReference>
<dbReference type="SMART" id="SM00360">
    <property type="entry name" value="RRM"/>
    <property type="match status" value="3"/>
</dbReference>
<evidence type="ECO:0000259" key="7">
    <source>
        <dbReference type="PROSITE" id="PS50102"/>
    </source>
</evidence>
<evidence type="ECO:0000313" key="9">
    <source>
        <dbReference type="Proteomes" id="UP000838756"/>
    </source>
</evidence>
<evidence type="ECO:0000313" key="8">
    <source>
        <dbReference type="EMBL" id="CAH2262856.1"/>
    </source>
</evidence>
<evidence type="ECO:0000256" key="1">
    <source>
        <dbReference type="ARBA" id="ARBA00004123"/>
    </source>
</evidence>
<dbReference type="OrthoDB" id="439639at2759"/>
<evidence type="ECO:0000256" key="6">
    <source>
        <dbReference type="SAM" id="MobiDB-lite"/>
    </source>
</evidence>
<keyword evidence="4" id="KW-0539">Nucleus</keyword>
<proteinExistence type="predicted"/>
<comment type="subcellular location">
    <subcellularLocation>
        <location evidence="1">Nucleus</location>
    </subcellularLocation>
</comment>
<evidence type="ECO:0000256" key="3">
    <source>
        <dbReference type="ARBA" id="ARBA00022884"/>
    </source>
</evidence>
<feature type="compositionally biased region" description="Basic and acidic residues" evidence="6">
    <location>
        <begin position="324"/>
        <end position="344"/>
    </location>
</feature>
<protein>
    <submittedName>
        <fullName evidence="8">Jg9229 protein</fullName>
    </submittedName>
</protein>
<dbReference type="GO" id="GO:0005730">
    <property type="term" value="C:nucleolus"/>
    <property type="evidence" value="ECO:0007669"/>
    <property type="project" value="TreeGrafter"/>
</dbReference>
<comment type="caution">
    <text evidence="8">The sequence shown here is derived from an EMBL/GenBank/DDBJ whole genome shotgun (WGS) entry which is preliminary data.</text>
</comment>
<dbReference type="CDD" id="cd12254">
    <property type="entry name" value="RRM_hnRNPH_ESRPs_RBM12_like"/>
    <property type="match status" value="1"/>
</dbReference>
<evidence type="ECO:0000256" key="5">
    <source>
        <dbReference type="PROSITE-ProRule" id="PRU00176"/>
    </source>
</evidence>
<dbReference type="PANTHER" id="PTHR48039:SF5">
    <property type="entry name" value="RNA-BINDING PROTEIN 28"/>
    <property type="match status" value="1"/>
</dbReference>
<reference evidence="8" key="1">
    <citation type="submission" date="2022-03" db="EMBL/GenBank/DDBJ databases">
        <authorList>
            <person name="Lindestad O."/>
        </authorList>
    </citation>
    <scope>NUCLEOTIDE SEQUENCE</scope>
</reference>
<evidence type="ECO:0000256" key="4">
    <source>
        <dbReference type="ARBA" id="ARBA00023242"/>
    </source>
</evidence>
<dbReference type="PANTHER" id="PTHR48039">
    <property type="entry name" value="RNA-BINDING MOTIF PROTEIN 14B"/>
    <property type="match status" value="1"/>
</dbReference>
<feature type="region of interest" description="Disordered" evidence="6">
    <location>
        <begin position="324"/>
        <end position="349"/>
    </location>
</feature>
<name>A0A8S4SHW4_9NEOP</name>
<dbReference type="InterPro" id="IPR035979">
    <property type="entry name" value="RBD_domain_sf"/>
</dbReference>
<organism evidence="8 9">
    <name type="scientific">Pararge aegeria aegeria</name>
    <dbReference type="NCBI Taxonomy" id="348720"/>
    <lineage>
        <taxon>Eukaryota</taxon>
        <taxon>Metazoa</taxon>
        <taxon>Ecdysozoa</taxon>
        <taxon>Arthropoda</taxon>
        <taxon>Hexapoda</taxon>
        <taxon>Insecta</taxon>
        <taxon>Pterygota</taxon>
        <taxon>Neoptera</taxon>
        <taxon>Endopterygota</taxon>
        <taxon>Lepidoptera</taxon>
        <taxon>Glossata</taxon>
        <taxon>Ditrysia</taxon>
        <taxon>Papilionoidea</taxon>
        <taxon>Nymphalidae</taxon>
        <taxon>Satyrinae</taxon>
        <taxon>Satyrini</taxon>
        <taxon>Parargina</taxon>
        <taxon>Pararge</taxon>
    </lineage>
</organism>
<gene>
    <name evidence="8" type="primary">jg9229</name>
    <name evidence="8" type="ORF">PAEG_LOCUS24265</name>
</gene>
<evidence type="ECO:0000256" key="2">
    <source>
        <dbReference type="ARBA" id="ARBA00022737"/>
    </source>
</evidence>
<dbReference type="InterPro" id="IPR051945">
    <property type="entry name" value="RRM_MRD1_RNA_proc_ribogen"/>
</dbReference>
<dbReference type="GO" id="GO:0003729">
    <property type="term" value="F:mRNA binding"/>
    <property type="evidence" value="ECO:0007669"/>
    <property type="project" value="TreeGrafter"/>
</dbReference>
<feature type="domain" description="RRM" evidence="7">
    <location>
        <begin position="2"/>
        <end position="79"/>
    </location>
</feature>
<keyword evidence="9" id="KW-1185">Reference proteome</keyword>
<feature type="domain" description="RRM" evidence="7">
    <location>
        <begin position="352"/>
        <end position="430"/>
    </location>
</feature>
<dbReference type="InterPro" id="IPR000504">
    <property type="entry name" value="RRM_dom"/>
</dbReference>
<sequence>MSRLIVKNLPNKVTVEKLKEIFSEKGEVTDVQLKYTKDGKFRNFGFVGYRTEEQASAARDHFDTTFVNSMKINVEICANLGDEKKPKAWSKYALDSTAYKKLHKNDVQEIVKPKKEKISKAERNKNKIKELLKKHKADPLFAEFIESHVNEKTVWIKEALEETSKSDDSGMEEEKPEEEIQQDTEKAPKNVTQEKEKKKKVANTGISDLEYMKLLMKKVDGFEEKDKEITEEIEVKPKKIRNRPLFYVKITGLPYKCKKKDIKAFFKPLVPFSIRLPLGKERKLTGFCYVGFRTEKELNKALTKDKLFIANHRLHVHKYEDRAKKAVEEEEQKNSRQNQERNGNEESIGESGSIFVRNLAYVVSEGELTQLFEKYGPLAEVHMPIDPILRQPKGFATVTFVIPENAVKAYTELDGTAFCGRMLHLLPAKTEKLEDEDNDGK</sequence>
<feature type="compositionally biased region" description="Basic and acidic residues" evidence="6">
    <location>
        <begin position="183"/>
        <end position="196"/>
    </location>
</feature>
<dbReference type="AlphaFoldDB" id="A0A8S4SHW4"/>
<keyword evidence="3 5" id="KW-0694">RNA-binding</keyword>
<dbReference type="Gene3D" id="3.30.70.330">
    <property type="match status" value="3"/>
</dbReference>